<gene>
    <name evidence="11" type="ORF">A3J15_02115</name>
</gene>
<dbReference type="InterPro" id="IPR006543">
    <property type="entry name" value="Histidinol-phos"/>
</dbReference>
<evidence type="ECO:0000256" key="10">
    <source>
        <dbReference type="PIRSR" id="PIRSR004682-4"/>
    </source>
</evidence>
<keyword evidence="4 7" id="KW-0378">Hydrolase</keyword>
<evidence type="ECO:0000256" key="9">
    <source>
        <dbReference type="PIRSR" id="PIRSR004682-3"/>
    </source>
</evidence>
<reference evidence="11 12" key="1">
    <citation type="journal article" date="2016" name="Nat. Commun.">
        <title>Thousands of microbial genomes shed light on interconnected biogeochemical processes in an aquifer system.</title>
        <authorList>
            <person name="Anantharaman K."/>
            <person name="Brown C.T."/>
            <person name="Hug L.A."/>
            <person name="Sharon I."/>
            <person name="Castelle C.J."/>
            <person name="Probst A.J."/>
            <person name="Thomas B.C."/>
            <person name="Singh A."/>
            <person name="Wilkins M.J."/>
            <person name="Karaoz U."/>
            <person name="Brodie E.L."/>
            <person name="Williams K.H."/>
            <person name="Hubbard S.S."/>
            <person name="Banfield J.F."/>
        </authorList>
    </citation>
    <scope>NUCLEOTIDE SEQUENCE [LARGE SCALE GENOMIC DNA]</scope>
</reference>
<protein>
    <recommendedName>
        <fullName evidence="6 7">D,D-heptose 1,7-bisphosphate phosphatase</fullName>
        <ecNumber evidence="7">3.1.3.-</ecNumber>
    </recommendedName>
</protein>
<dbReference type="GO" id="GO:0005737">
    <property type="term" value="C:cytoplasm"/>
    <property type="evidence" value="ECO:0007669"/>
    <property type="project" value="UniProtKB-SubCell"/>
</dbReference>
<feature type="binding site" evidence="10">
    <location>
        <position position="112"/>
    </location>
    <ligand>
        <name>Zn(2+)</name>
        <dbReference type="ChEBI" id="CHEBI:29105"/>
    </ligand>
</feature>
<evidence type="ECO:0000256" key="5">
    <source>
        <dbReference type="ARBA" id="ARBA00023277"/>
    </source>
</evidence>
<dbReference type="GO" id="GO:0005975">
    <property type="term" value="P:carbohydrate metabolic process"/>
    <property type="evidence" value="ECO:0007669"/>
    <property type="project" value="InterPro"/>
</dbReference>
<keyword evidence="2 7" id="KW-0963">Cytoplasm</keyword>
<name>A0A1F7JLC4_9BACT</name>
<evidence type="ECO:0000313" key="11">
    <source>
        <dbReference type="EMBL" id="OGK56423.1"/>
    </source>
</evidence>
<dbReference type="GO" id="GO:0016791">
    <property type="term" value="F:phosphatase activity"/>
    <property type="evidence" value="ECO:0007669"/>
    <property type="project" value="InterPro"/>
</dbReference>
<dbReference type="EC" id="3.1.3.-" evidence="7"/>
<feature type="binding site" evidence="10">
    <location>
        <position position="99"/>
    </location>
    <ligand>
        <name>Zn(2+)</name>
        <dbReference type="ChEBI" id="CHEBI:29105"/>
    </ligand>
</feature>
<dbReference type="InterPro" id="IPR006549">
    <property type="entry name" value="HAD-SF_hydro_IIIA"/>
</dbReference>
<keyword evidence="10" id="KW-0460">Magnesium</keyword>
<dbReference type="NCBIfam" id="TIGR01656">
    <property type="entry name" value="Histidinol-ppas"/>
    <property type="match status" value="1"/>
</dbReference>
<dbReference type="AlphaFoldDB" id="A0A1F7JLC4"/>
<proteinExistence type="inferred from homology"/>
<evidence type="ECO:0000256" key="8">
    <source>
        <dbReference type="PIRSR" id="PIRSR004682-1"/>
    </source>
</evidence>
<feature type="active site" description="Proton donor" evidence="8">
    <location>
        <position position="10"/>
    </location>
</feature>
<dbReference type="InterPro" id="IPR023214">
    <property type="entry name" value="HAD_sf"/>
</dbReference>
<evidence type="ECO:0000256" key="1">
    <source>
        <dbReference type="ARBA" id="ARBA00004496"/>
    </source>
</evidence>
<feature type="active site" description="Nucleophile" evidence="8">
    <location>
        <position position="8"/>
    </location>
</feature>
<feature type="site" description="Contributes to substrate recognition" evidence="9">
    <location>
        <position position="115"/>
    </location>
</feature>
<dbReference type="InterPro" id="IPR036412">
    <property type="entry name" value="HAD-like_sf"/>
</dbReference>
<dbReference type="EMBL" id="MGAY01000037">
    <property type="protein sequence ID" value="OGK56423.1"/>
    <property type="molecule type" value="Genomic_DNA"/>
</dbReference>
<evidence type="ECO:0000256" key="2">
    <source>
        <dbReference type="ARBA" id="ARBA00022490"/>
    </source>
</evidence>
<dbReference type="NCBIfam" id="TIGR01662">
    <property type="entry name" value="HAD-SF-IIIA"/>
    <property type="match status" value="1"/>
</dbReference>
<feature type="binding site" evidence="10">
    <location>
        <position position="141"/>
    </location>
    <ligand>
        <name>Mg(2+)</name>
        <dbReference type="ChEBI" id="CHEBI:18420"/>
    </ligand>
</feature>
<dbReference type="PIRSF" id="PIRSF004682">
    <property type="entry name" value="GmhB"/>
    <property type="match status" value="1"/>
</dbReference>
<organism evidence="11 12">
    <name type="scientific">Candidatus Roizmanbacteria bacterium RIFCSPLOWO2_02_FULL_38_10</name>
    <dbReference type="NCBI Taxonomy" id="1802074"/>
    <lineage>
        <taxon>Bacteria</taxon>
        <taxon>Candidatus Roizmaniibacteriota</taxon>
    </lineage>
</organism>
<feature type="site" description="Stabilizes the phosphoryl group" evidence="9">
    <location>
        <position position="116"/>
    </location>
</feature>
<dbReference type="STRING" id="1802074.A3J15_02115"/>
<evidence type="ECO:0000256" key="6">
    <source>
        <dbReference type="ARBA" id="ARBA00031828"/>
    </source>
</evidence>
<evidence type="ECO:0000256" key="3">
    <source>
        <dbReference type="ARBA" id="ARBA00022723"/>
    </source>
</evidence>
<comment type="subcellular location">
    <subcellularLocation>
        <location evidence="1 7">Cytoplasm</location>
    </subcellularLocation>
</comment>
<keyword evidence="10" id="KW-0862">Zinc</keyword>
<feature type="site" description="Stabilizes the phosphoryl group" evidence="9">
    <location>
        <position position="58"/>
    </location>
</feature>
<evidence type="ECO:0000256" key="7">
    <source>
        <dbReference type="PIRNR" id="PIRNR004682"/>
    </source>
</evidence>
<sequence>MNKAVFFDRDGIINQIVYDQILGLVHTPLNPDEFILMPGISDLLKMTKQKGYLNIIISNQPLIGLKRATEDMFKRITSRMINLLKKEGAVFDNQYYCLHHPYALIPKYKKKCQCRKPGIDLIKQAQKKYNIDLKKSWFIGDATFDVIAGKTAGCKTILVTNVEESAYLKEFEKRLGNVRPDYVVKNVKEIKLLMTKIQ</sequence>
<comment type="cofactor">
    <cofactor evidence="10">
        <name>Zn(2+)</name>
        <dbReference type="ChEBI" id="CHEBI:29105"/>
    </cofactor>
</comment>
<dbReference type="InterPro" id="IPR004446">
    <property type="entry name" value="Heptose_bisP_phosphatase"/>
</dbReference>
<dbReference type="Gene3D" id="3.40.50.1000">
    <property type="entry name" value="HAD superfamily/HAD-like"/>
    <property type="match status" value="1"/>
</dbReference>
<keyword evidence="5 7" id="KW-0119">Carbohydrate metabolism</keyword>
<dbReference type="PANTHER" id="PTHR42891:SF1">
    <property type="entry name" value="D-GLYCERO-BETA-D-MANNO-HEPTOSE-1,7-BISPHOSPHATE 7-PHOSPHATASE"/>
    <property type="match status" value="1"/>
</dbReference>
<evidence type="ECO:0000313" key="12">
    <source>
        <dbReference type="Proteomes" id="UP000176376"/>
    </source>
</evidence>
<dbReference type="PANTHER" id="PTHR42891">
    <property type="entry name" value="D-GLYCERO-BETA-D-MANNO-HEPTOSE-1,7-BISPHOSPHATE 7-PHOSPHATASE"/>
    <property type="match status" value="1"/>
</dbReference>
<dbReference type="GO" id="GO:0046872">
    <property type="term" value="F:metal ion binding"/>
    <property type="evidence" value="ECO:0007669"/>
    <property type="project" value="UniProtKB-KW"/>
</dbReference>
<feature type="binding site" evidence="10">
    <location>
        <position position="97"/>
    </location>
    <ligand>
        <name>Zn(2+)</name>
        <dbReference type="ChEBI" id="CHEBI:29105"/>
    </ligand>
</feature>
<comment type="caution">
    <text evidence="11">The sequence shown here is derived from an EMBL/GenBank/DDBJ whole genome shotgun (WGS) entry which is preliminary data.</text>
</comment>
<dbReference type="SUPFAM" id="SSF56784">
    <property type="entry name" value="HAD-like"/>
    <property type="match status" value="1"/>
</dbReference>
<feature type="binding site" evidence="10">
    <location>
        <position position="8"/>
    </location>
    <ligand>
        <name>Mg(2+)</name>
        <dbReference type="ChEBI" id="CHEBI:18420"/>
    </ligand>
</feature>
<comment type="cofactor">
    <cofactor evidence="10">
        <name>Mg(2+)</name>
        <dbReference type="ChEBI" id="CHEBI:18420"/>
    </cofactor>
</comment>
<keyword evidence="3 10" id="KW-0479">Metal-binding</keyword>
<dbReference type="Pfam" id="PF13242">
    <property type="entry name" value="Hydrolase_like"/>
    <property type="match status" value="1"/>
</dbReference>
<feature type="binding site" evidence="10">
    <location>
        <position position="10"/>
    </location>
    <ligand>
        <name>Mg(2+)</name>
        <dbReference type="ChEBI" id="CHEBI:18420"/>
    </ligand>
</feature>
<dbReference type="Proteomes" id="UP000176376">
    <property type="component" value="Unassembled WGS sequence"/>
</dbReference>
<evidence type="ECO:0000256" key="4">
    <source>
        <dbReference type="ARBA" id="ARBA00022801"/>
    </source>
</evidence>
<accession>A0A1F7JLC4</accession>
<comment type="similarity">
    <text evidence="7">Belongs to the gmhB family.</text>
</comment>
<feature type="binding site" evidence="10">
    <location>
        <position position="114"/>
    </location>
    <ligand>
        <name>Zn(2+)</name>
        <dbReference type="ChEBI" id="CHEBI:29105"/>
    </ligand>
</feature>